<dbReference type="RefSeq" id="WP_348576314.1">
    <property type="nucleotide sequence ID" value="NZ_JBDYKN010000003.1"/>
</dbReference>
<dbReference type="Pfam" id="PF08019">
    <property type="entry name" value="EptA_B_N"/>
    <property type="match status" value="1"/>
</dbReference>
<keyword evidence="2" id="KW-1003">Cell membrane</keyword>
<keyword evidence="5 8" id="KW-0812">Transmembrane</keyword>
<keyword evidence="4 11" id="KW-0808">Transferase</keyword>
<dbReference type="Pfam" id="PF00884">
    <property type="entry name" value="Sulfatase"/>
    <property type="match status" value="1"/>
</dbReference>
<feature type="domain" description="Phosphoethanolamine transferase N-terminal" evidence="10">
    <location>
        <begin position="79"/>
        <end position="221"/>
    </location>
</feature>
<evidence type="ECO:0000256" key="6">
    <source>
        <dbReference type="ARBA" id="ARBA00022989"/>
    </source>
</evidence>
<organism evidence="11 12">
    <name type="scientific">Marinomonas primoryensis</name>
    <dbReference type="NCBI Taxonomy" id="178399"/>
    <lineage>
        <taxon>Bacteria</taxon>
        <taxon>Pseudomonadati</taxon>
        <taxon>Pseudomonadota</taxon>
        <taxon>Gammaproteobacteria</taxon>
        <taxon>Oceanospirillales</taxon>
        <taxon>Oceanospirillaceae</taxon>
        <taxon>Marinomonas</taxon>
    </lineage>
</organism>
<dbReference type="GO" id="GO:0016740">
    <property type="term" value="F:transferase activity"/>
    <property type="evidence" value="ECO:0007669"/>
    <property type="project" value="UniProtKB-KW"/>
</dbReference>
<dbReference type="SUPFAM" id="SSF53649">
    <property type="entry name" value="Alkaline phosphatase-like"/>
    <property type="match status" value="1"/>
</dbReference>
<dbReference type="InterPro" id="IPR017850">
    <property type="entry name" value="Alkaline_phosphatase_core_sf"/>
</dbReference>
<feature type="transmembrane region" description="Helical" evidence="8">
    <location>
        <begin position="29"/>
        <end position="47"/>
    </location>
</feature>
<feature type="domain" description="Sulfatase N-terminal" evidence="9">
    <location>
        <begin position="245"/>
        <end position="525"/>
    </location>
</feature>
<dbReference type="InterPro" id="IPR012549">
    <property type="entry name" value="EptA-like_N"/>
</dbReference>
<dbReference type="NCBIfam" id="NF007160">
    <property type="entry name" value="PRK09598.1"/>
    <property type="match status" value="1"/>
</dbReference>
<evidence type="ECO:0000259" key="9">
    <source>
        <dbReference type="Pfam" id="PF00884"/>
    </source>
</evidence>
<evidence type="ECO:0000256" key="2">
    <source>
        <dbReference type="ARBA" id="ARBA00022475"/>
    </source>
</evidence>
<gene>
    <name evidence="11" type="primary">eptA</name>
    <name evidence="11" type="ORF">ABKW32_04985</name>
</gene>
<reference evidence="11 12" key="1">
    <citation type="submission" date="2024-05" db="EMBL/GenBank/DDBJ databases">
        <authorList>
            <person name="Busch G.E."/>
            <person name="Sharma I."/>
        </authorList>
    </citation>
    <scope>NUCLEOTIDE SEQUENCE [LARGE SCALE GENOMIC DNA]</scope>
    <source>
        <strain evidence="11 12">23GB23</strain>
    </source>
</reference>
<keyword evidence="3" id="KW-0997">Cell inner membrane</keyword>
<dbReference type="PANTHER" id="PTHR30443">
    <property type="entry name" value="INNER MEMBRANE PROTEIN"/>
    <property type="match status" value="1"/>
</dbReference>
<dbReference type="EMBL" id="JBDYKN010000003">
    <property type="protein sequence ID" value="MEP7728792.1"/>
    <property type="molecule type" value="Genomic_DNA"/>
</dbReference>
<dbReference type="Gene3D" id="3.40.720.10">
    <property type="entry name" value="Alkaline Phosphatase, subunit A"/>
    <property type="match status" value="1"/>
</dbReference>
<comment type="caution">
    <text evidence="11">The sequence shown here is derived from an EMBL/GenBank/DDBJ whole genome shotgun (WGS) entry which is preliminary data.</text>
</comment>
<dbReference type="InterPro" id="IPR000917">
    <property type="entry name" value="Sulfatase_N"/>
</dbReference>
<evidence type="ECO:0000256" key="5">
    <source>
        <dbReference type="ARBA" id="ARBA00022692"/>
    </source>
</evidence>
<dbReference type="PANTHER" id="PTHR30443:SF0">
    <property type="entry name" value="PHOSPHOETHANOLAMINE TRANSFERASE EPTA"/>
    <property type="match status" value="1"/>
</dbReference>
<evidence type="ECO:0000313" key="12">
    <source>
        <dbReference type="Proteomes" id="UP001471651"/>
    </source>
</evidence>
<proteinExistence type="predicted"/>
<evidence type="ECO:0000313" key="11">
    <source>
        <dbReference type="EMBL" id="MEP7728792.1"/>
    </source>
</evidence>
<evidence type="ECO:0000259" key="10">
    <source>
        <dbReference type="Pfam" id="PF08019"/>
    </source>
</evidence>
<evidence type="ECO:0000256" key="1">
    <source>
        <dbReference type="ARBA" id="ARBA00004429"/>
    </source>
</evidence>
<feature type="transmembrane region" description="Helical" evidence="8">
    <location>
        <begin position="67"/>
        <end position="88"/>
    </location>
</feature>
<sequence>MKSNFTIFSLLPANLCTFFKKISKSKPRTSTFVLLMTILNLTLYHWPLLSFANKNLAILTLNGMQTLLTVFAVIYLVTALVLYPLFILSRRLGKAVCVIFAIGNSLATYFVVTYNVILDKTMMGNIFNTQYSESEQFLSLKLIAYFIVLGLIPAWLIIRTSIQKTSRVRLFLHLTITVIVASTWVWQSQSHWLWIDDHAKQLGGRIMPWSYVGNAARYQSDRAKQNIVQTLLPDATFRSNKKTVVVLVIGESARAENFSLYGYDRLTNPLLTASDVITLKKATSCATYTTASVKCILSHVNTSGVFSENFETLPSYLQRQGIDVIWRTKNWGEAPIKVSSYLTSGDLKKHCEGLECDYDGVLLTNLTEQIRASDKQKVFVVLHQTGSHGPSYYSKYPKEFEVFKPVCRSVELNNCTQKELINAYDNTILYNDHFLDNLRQILDGLSQTSSAYLYVSDHGESLGEGGIYLHGTPHTIAPDQQLKVPFFVWMSQSFIDQKHISVDKLKQREQSTQANIFHSVMGAFDMDSEIYNKDLDMFEAAANK</sequence>
<evidence type="ECO:0000256" key="4">
    <source>
        <dbReference type="ARBA" id="ARBA00022679"/>
    </source>
</evidence>
<comment type="subcellular location">
    <subcellularLocation>
        <location evidence="1">Cell inner membrane</location>
        <topology evidence="1">Multi-pass membrane protein</topology>
    </subcellularLocation>
</comment>
<dbReference type="CDD" id="cd16017">
    <property type="entry name" value="LptA"/>
    <property type="match status" value="1"/>
</dbReference>
<keyword evidence="12" id="KW-1185">Reference proteome</keyword>
<dbReference type="InterPro" id="IPR058130">
    <property type="entry name" value="PEA_transf_C"/>
</dbReference>
<feature type="transmembrane region" description="Helical" evidence="8">
    <location>
        <begin position="170"/>
        <end position="186"/>
    </location>
</feature>
<accession>A0ABV0KX82</accession>
<protein>
    <submittedName>
        <fullName evidence="11">Phosphoethanolamine--lipid A transferase EptA</fullName>
    </submittedName>
</protein>
<name>A0ABV0KX82_9GAMM</name>
<evidence type="ECO:0000256" key="7">
    <source>
        <dbReference type="ARBA" id="ARBA00023136"/>
    </source>
</evidence>
<feature type="transmembrane region" description="Helical" evidence="8">
    <location>
        <begin position="137"/>
        <end position="158"/>
    </location>
</feature>
<feature type="transmembrane region" description="Helical" evidence="8">
    <location>
        <begin position="95"/>
        <end position="117"/>
    </location>
</feature>
<evidence type="ECO:0000256" key="8">
    <source>
        <dbReference type="SAM" id="Phobius"/>
    </source>
</evidence>
<keyword evidence="7 8" id="KW-0472">Membrane</keyword>
<dbReference type="Proteomes" id="UP001471651">
    <property type="component" value="Unassembled WGS sequence"/>
</dbReference>
<dbReference type="InterPro" id="IPR040423">
    <property type="entry name" value="PEA_transferase"/>
</dbReference>
<evidence type="ECO:0000256" key="3">
    <source>
        <dbReference type="ARBA" id="ARBA00022519"/>
    </source>
</evidence>
<keyword evidence="6 8" id="KW-1133">Transmembrane helix</keyword>